<evidence type="ECO:0000313" key="11">
    <source>
        <dbReference type="EMBL" id="GIY64650.1"/>
    </source>
</evidence>
<dbReference type="AlphaFoldDB" id="A0AAV4V543"/>
<evidence type="ECO:0000256" key="9">
    <source>
        <dbReference type="PROSITE-ProRule" id="PRU00339"/>
    </source>
</evidence>
<feature type="region of interest" description="Disordered" evidence="10">
    <location>
        <begin position="519"/>
        <end position="557"/>
    </location>
</feature>
<evidence type="ECO:0000313" key="12">
    <source>
        <dbReference type="Proteomes" id="UP001054837"/>
    </source>
</evidence>
<keyword evidence="6" id="KW-0966">Cell projection</keyword>
<protein>
    <recommendedName>
        <fullName evidence="7">Outer dynein arm-docking complex subunit 4</fullName>
    </recommendedName>
    <alternativeName>
        <fullName evidence="8">Tetratricopeptide repeat protein 25</fullName>
    </alternativeName>
</protein>
<feature type="compositionally biased region" description="Polar residues" evidence="10">
    <location>
        <begin position="281"/>
        <end position="298"/>
    </location>
</feature>
<comment type="caution">
    <text evidence="11">The sequence shown here is derived from an EMBL/GenBank/DDBJ whole genome shotgun (WGS) entry which is preliminary data.</text>
</comment>
<evidence type="ECO:0000256" key="10">
    <source>
        <dbReference type="SAM" id="MobiDB-lite"/>
    </source>
</evidence>
<evidence type="ECO:0000256" key="6">
    <source>
        <dbReference type="ARBA" id="ARBA00023273"/>
    </source>
</evidence>
<gene>
    <name evidence="11" type="primary">AVEN_242196_1</name>
    <name evidence="11" type="ORF">CDAR_103061</name>
</gene>
<keyword evidence="12" id="KW-1185">Reference proteome</keyword>
<dbReference type="InterPro" id="IPR019734">
    <property type="entry name" value="TPR_rpt"/>
</dbReference>
<dbReference type="PROSITE" id="PS50005">
    <property type="entry name" value="TPR"/>
    <property type="match status" value="1"/>
</dbReference>
<comment type="subcellular location">
    <subcellularLocation>
        <location evidence="1">Cytoplasm</location>
        <location evidence="1">Cytoskeleton</location>
        <location evidence="1">Cilium axoneme</location>
    </subcellularLocation>
</comment>
<dbReference type="EMBL" id="BPLQ01012349">
    <property type="protein sequence ID" value="GIY64650.1"/>
    <property type="molecule type" value="Genomic_DNA"/>
</dbReference>
<feature type="compositionally biased region" description="Basic residues" evidence="10">
    <location>
        <begin position="462"/>
        <end position="482"/>
    </location>
</feature>
<dbReference type="Gene3D" id="1.25.40.10">
    <property type="entry name" value="Tetratricopeptide repeat domain"/>
    <property type="match status" value="1"/>
</dbReference>
<feature type="compositionally biased region" description="Basic residues" evidence="10">
    <location>
        <begin position="364"/>
        <end position="379"/>
    </location>
</feature>
<feature type="region of interest" description="Disordered" evidence="10">
    <location>
        <begin position="327"/>
        <end position="436"/>
    </location>
</feature>
<accession>A0AAV4V543</accession>
<keyword evidence="5" id="KW-0206">Cytoskeleton</keyword>
<evidence type="ECO:0000256" key="8">
    <source>
        <dbReference type="ARBA" id="ARBA00034143"/>
    </source>
</evidence>
<feature type="repeat" description="TPR" evidence="9">
    <location>
        <begin position="135"/>
        <end position="168"/>
    </location>
</feature>
<keyword evidence="3" id="KW-0677">Repeat</keyword>
<dbReference type="Pfam" id="PF13181">
    <property type="entry name" value="TPR_8"/>
    <property type="match status" value="1"/>
</dbReference>
<reference evidence="11 12" key="1">
    <citation type="submission" date="2021-06" db="EMBL/GenBank/DDBJ databases">
        <title>Caerostris darwini draft genome.</title>
        <authorList>
            <person name="Kono N."/>
            <person name="Arakawa K."/>
        </authorList>
    </citation>
    <scope>NUCLEOTIDE SEQUENCE [LARGE SCALE GENOMIC DNA]</scope>
</reference>
<name>A0AAV4V543_9ARAC</name>
<proteinExistence type="predicted"/>
<sequence length="651" mass="73679">MLTVQLSEVESVSEDFRKVTIDSTPKWKEISKLKVGPGPQDHRGSLQVGSVSVISEDSRRMSFFADAESQLTKILSVDSADYGDEEEKKDVRPEEVFTDKARAAMVVIGTKDIKESLDRKKAVEIFRKTPEARNAAIYFQQAKFLVHQGRYKEAIVFINQALQVDPERKEWLTERSLCYFKMLQPEVALKRVDEVLALDPKYFQALLLKGEILYSLWDLERAMLCFVEGRRLRPNNTECIRGVHKIRMALDEISAYRDATLNGKRLKFKSKRSKSAKERPTSFSPSGSLPKSATTISSRHLHPSKYSSLSDKSSSVFSYGEDINKSLSRRPTTAHVRRKAYKTRLELKMTSTSEARTTYESSKSAKRRPRTGIAKRNKSPAKLAGSEDWLNTNTGKLDKERTSETVSRQSIKKQKSRPGTAIGMRSKSPTKLPSSKEWLDDIVRQLDDDDEDETVCGNVSHQSHKNSKPRPKTAVGSRKKSPTKLTVSEIRLENFACDMEKNYPSPSLKSDSNLNISSGILESDDSSDDTSAVSLSSSVGDISEDDDRKPVRKTKSDRNLRLAMSKKISAEKQKPVSCIGPKITAALEEDKMFLESILKNKGLKRAKTSYTTRALKIAKDLHKFVAEREEFWKNREGFIRYSKKDDDIFIV</sequence>
<feature type="compositionally biased region" description="Basic and acidic residues" evidence="10">
    <location>
        <begin position="546"/>
        <end position="557"/>
    </location>
</feature>
<keyword evidence="4 9" id="KW-0802">TPR repeat</keyword>
<evidence type="ECO:0000256" key="2">
    <source>
        <dbReference type="ARBA" id="ARBA00022490"/>
    </source>
</evidence>
<dbReference type="SMART" id="SM00028">
    <property type="entry name" value="TPR"/>
    <property type="match status" value="2"/>
</dbReference>
<dbReference type="PANTHER" id="PTHR23040:SF1">
    <property type="entry name" value="OUTER DYNEIN ARM-DOCKING COMPLEX SUBUNIT 4"/>
    <property type="match status" value="1"/>
</dbReference>
<feature type="region of interest" description="Disordered" evidence="10">
    <location>
        <begin position="267"/>
        <end position="315"/>
    </location>
</feature>
<evidence type="ECO:0000256" key="1">
    <source>
        <dbReference type="ARBA" id="ARBA00004430"/>
    </source>
</evidence>
<feature type="compositionally biased region" description="Polar residues" evidence="10">
    <location>
        <begin position="349"/>
        <end position="362"/>
    </location>
</feature>
<keyword evidence="2" id="KW-0963">Cytoplasm</keyword>
<feature type="compositionally biased region" description="Low complexity" evidence="10">
    <location>
        <begin position="304"/>
        <end position="315"/>
    </location>
</feature>
<organism evidence="11 12">
    <name type="scientific">Caerostris darwini</name>
    <dbReference type="NCBI Taxonomy" id="1538125"/>
    <lineage>
        <taxon>Eukaryota</taxon>
        <taxon>Metazoa</taxon>
        <taxon>Ecdysozoa</taxon>
        <taxon>Arthropoda</taxon>
        <taxon>Chelicerata</taxon>
        <taxon>Arachnida</taxon>
        <taxon>Araneae</taxon>
        <taxon>Araneomorphae</taxon>
        <taxon>Entelegynae</taxon>
        <taxon>Araneoidea</taxon>
        <taxon>Araneidae</taxon>
        <taxon>Caerostris</taxon>
    </lineage>
</organism>
<dbReference type="InterPro" id="IPR011990">
    <property type="entry name" value="TPR-like_helical_dom_sf"/>
</dbReference>
<evidence type="ECO:0000256" key="4">
    <source>
        <dbReference type="ARBA" id="ARBA00022803"/>
    </source>
</evidence>
<dbReference type="InterPro" id="IPR040111">
    <property type="entry name" value="ODAD4"/>
</dbReference>
<dbReference type="GO" id="GO:0005930">
    <property type="term" value="C:axoneme"/>
    <property type="evidence" value="ECO:0007669"/>
    <property type="project" value="UniProtKB-SubCell"/>
</dbReference>
<evidence type="ECO:0000256" key="3">
    <source>
        <dbReference type="ARBA" id="ARBA00022737"/>
    </source>
</evidence>
<dbReference type="PANTHER" id="PTHR23040">
    <property type="match status" value="1"/>
</dbReference>
<evidence type="ECO:0000256" key="5">
    <source>
        <dbReference type="ARBA" id="ARBA00023212"/>
    </source>
</evidence>
<feature type="region of interest" description="Disordered" evidence="10">
    <location>
        <begin position="449"/>
        <end position="484"/>
    </location>
</feature>
<feature type="compositionally biased region" description="Low complexity" evidence="10">
    <location>
        <begin position="529"/>
        <end position="541"/>
    </location>
</feature>
<dbReference type="Proteomes" id="UP001054837">
    <property type="component" value="Unassembled WGS sequence"/>
</dbReference>
<dbReference type="SUPFAM" id="SSF48452">
    <property type="entry name" value="TPR-like"/>
    <property type="match status" value="1"/>
</dbReference>
<evidence type="ECO:0000256" key="7">
    <source>
        <dbReference type="ARBA" id="ARBA00034139"/>
    </source>
</evidence>